<evidence type="ECO:0000313" key="2">
    <source>
        <dbReference type="Proteomes" id="UP000320496"/>
    </source>
</evidence>
<dbReference type="EMBL" id="CP036275">
    <property type="protein sequence ID" value="QDU37252.1"/>
    <property type="molecule type" value="Genomic_DNA"/>
</dbReference>
<evidence type="ECO:0000313" key="1">
    <source>
        <dbReference type="EMBL" id="QDU37252.1"/>
    </source>
</evidence>
<dbReference type="KEGG" id="mri:Mal4_15620"/>
<dbReference type="SUPFAM" id="SSF52540">
    <property type="entry name" value="P-loop containing nucleoside triphosphate hydrolases"/>
    <property type="match status" value="1"/>
</dbReference>
<dbReference type="AlphaFoldDB" id="A0A517Z441"/>
<accession>A0A517Z441</accession>
<proteinExistence type="predicted"/>
<keyword evidence="2" id="KW-1185">Reference proteome</keyword>
<dbReference type="Proteomes" id="UP000320496">
    <property type="component" value="Chromosome"/>
</dbReference>
<organism evidence="1 2">
    <name type="scientific">Maioricimonas rarisocia</name>
    <dbReference type="NCBI Taxonomy" id="2528026"/>
    <lineage>
        <taxon>Bacteria</taxon>
        <taxon>Pseudomonadati</taxon>
        <taxon>Planctomycetota</taxon>
        <taxon>Planctomycetia</taxon>
        <taxon>Planctomycetales</taxon>
        <taxon>Planctomycetaceae</taxon>
        <taxon>Maioricimonas</taxon>
    </lineage>
</organism>
<dbReference type="GO" id="GO:0016740">
    <property type="term" value="F:transferase activity"/>
    <property type="evidence" value="ECO:0007669"/>
    <property type="project" value="UniProtKB-KW"/>
</dbReference>
<gene>
    <name evidence="1" type="ORF">Mal4_15620</name>
</gene>
<name>A0A517Z441_9PLAN</name>
<protein>
    <submittedName>
        <fullName evidence="1">Sulfotransferase domain protein</fullName>
    </submittedName>
</protein>
<dbReference type="Pfam" id="PF13469">
    <property type="entry name" value="Sulfotransfer_3"/>
    <property type="match status" value="1"/>
</dbReference>
<dbReference type="Gene3D" id="3.40.50.300">
    <property type="entry name" value="P-loop containing nucleotide triphosphate hydrolases"/>
    <property type="match status" value="1"/>
</dbReference>
<dbReference type="InterPro" id="IPR027417">
    <property type="entry name" value="P-loop_NTPase"/>
</dbReference>
<sequence>MNHCTTAPAQPPQAIGKQRPSLQLPKSLLFPFRRRIVDLTERGWFGGRLLRRHIVICGFPRSGSTLLQLMVEACVRDIRTFGRERRGLEMAKYALCSQPYMMTKRPSDIFLIDELRDFYADRFADVRFVLLTRDPRAVLTSFHKSRPGEYYVSPERWRAMYRHWKWACEQPEAIPVRYEDLIANPDAVEHQLTTFLTWRVTRPFREYHTAVPHGFETIALNGLRELDQSNLSRWQKPHYRQRICELLEKELPELPEALIELGYETDDQWTREYLSPMRAAA</sequence>
<keyword evidence="1" id="KW-0808">Transferase</keyword>
<reference evidence="1 2" key="1">
    <citation type="submission" date="2019-02" db="EMBL/GenBank/DDBJ databases">
        <title>Deep-cultivation of Planctomycetes and their phenomic and genomic characterization uncovers novel biology.</title>
        <authorList>
            <person name="Wiegand S."/>
            <person name="Jogler M."/>
            <person name="Boedeker C."/>
            <person name="Pinto D."/>
            <person name="Vollmers J."/>
            <person name="Rivas-Marin E."/>
            <person name="Kohn T."/>
            <person name="Peeters S.H."/>
            <person name="Heuer A."/>
            <person name="Rast P."/>
            <person name="Oberbeckmann S."/>
            <person name="Bunk B."/>
            <person name="Jeske O."/>
            <person name="Meyerdierks A."/>
            <person name="Storesund J.E."/>
            <person name="Kallscheuer N."/>
            <person name="Luecker S."/>
            <person name="Lage O.M."/>
            <person name="Pohl T."/>
            <person name="Merkel B.J."/>
            <person name="Hornburger P."/>
            <person name="Mueller R.-W."/>
            <person name="Bruemmer F."/>
            <person name="Labrenz M."/>
            <person name="Spormann A.M."/>
            <person name="Op den Camp H."/>
            <person name="Overmann J."/>
            <person name="Amann R."/>
            <person name="Jetten M.S.M."/>
            <person name="Mascher T."/>
            <person name="Medema M.H."/>
            <person name="Devos D.P."/>
            <person name="Kaster A.-K."/>
            <person name="Ovreas L."/>
            <person name="Rohde M."/>
            <person name="Galperin M.Y."/>
            <person name="Jogler C."/>
        </authorList>
    </citation>
    <scope>NUCLEOTIDE SEQUENCE [LARGE SCALE GENOMIC DNA]</scope>
    <source>
        <strain evidence="1 2">Mal4</strain>
    </source>
</reference>